<dbReference type="InterPro" id="IPR023137">
    <property type="entry name" value="BrxA_sf"/>
</dbReference>
<evidence type="ECO:0000313" key="2">
    <source>
        <dbReference type="EMBL" id="AUX22428.1"/>
    </source>
</evidence>
<gene>
    <name evidence="2" type="ORF">SOCEGT47_029310</name>
</gene>
<dbReference type="RefSeq" id="WP_129347589.1">
    <property type="nucleotide sequence ID" value="NZ_CP012670.1"/>
</dbReference>
<sequence length="304" mass="33074">MNAAPVETPAPSGTPPGSASLDPTPSGARPAEATAVHTRILRCMLAVDDSYAYWQHAGEDVPVDARWGPAVAGRSTDRGAARAAPSAAGRARVAFERRWFGAKSEARVRTLMTDMVERFDAYPEALALLRRLGAVPSNLRPFLCHVHTQLADPIYRRFTGELLPTRREQGLTTIDRDTVVRWVDALQAGRWGASTCVKFASNLLATALDVGLVSGRRDPRKLPPIPVPDVLLGYVLYLLRDVRIDGSLTDNPYLRSLGVTRSTFRAFASRIPGVRFAELGGVIDLAWLEPSLTAFGLRYLGESA</sequence>
<proteinExistence type="predicted"/>
<dbReference type="Gene3D" id="1.10.3540.10">
    <property type="entry name" value="uncharacterized protein from magnetospirillum magneticum domain"/>
    <property type="match status" value="1"/>
</dbReference>
<evidence type="ECO:0008006" key="4">
    <source>
        <dbReference type="Google" id="ProtNLM"/>
    </source>
</evidence>
<dbReference type="Proteomes" id="UP000295781">
    <property type="component" value="Chromosome"/>
</dbReference>
<feature type="region of interest" description="Disordered" evidence="1">
    <location>
        <begin position="1"/>
        <end position="32"/>
    </location>
</feature>
<accession>A0A4P2Q0I6</accession>
<reference evidence="2 3" key="1">
    <citation type="submission" date="2015-09" db="EMBL/GenBank/DDBJ databases">
        <title>Sorangium comparison.</title>
        <authorList>
            <person name="Zaburannyi N."/>
            <person name="Bunk B."/>
            <person name="Overmann J."/>
            <person name="Mueller R."/>
        </authorList>
    </citation>
    <scope>NUCLEOTIDE SEQUENCE [LARGE SCALE GENOMIC DNA]</scope>
    <source>
        <strain evidence="2 3">So ceGT47</strain>
    </source>
</reference>
<dbReference type="OrthoDB" id="572368at2"/>
<evidence type="ECO:0000256" key="1">
    <source>
        <dbReference type="SAM" id="MobiDB-lite"/>
    </source>
</evidence>
<organism evidence="2 3">
    <name type="scientific">Sorangium cellulosum</name>
    <name type="common">Polyangium cellulosum</name>
    <dbReference type="NCBI Taxonomy" id="56"/>
    <lineage>
        <taxon>Bacteria</taxon>
        <taxon>Pseudomonadati</taxon>
        <taxon>Myxococcota</taxon>
        <taxon>Polyangia</taxon>
        <taxon>Polyangiales</taxon>
        <taxon>Polyangiaceae</taxon>
        <taxon>Sorangium</taxon>
    </lineage>
</organism>
<dbReference type="EMBL" id="CP012670">
    <property type="protein sequence ID" value="AUX22428.1"/>
    <property type="molecule type" value="Genomic_DNA"/>
</dbReference>
<name>A0A4P2Q0I6_SORCE</name>
<protein>
    <recommendedName>
        <fullName evidence="4">DUF1819 family protein</fullName>
    </recommendedName>
</protein>
<evidence type="ECO:0000313" key="3">
    <source>
        <dbReference type="Proteomes" id="UP000295781"/>
    </source>
</evidence>
<dbReference type="AlphaFoldDB" id="A0A4P2Q0I6"/>
<feature type="compositionally biased region" description="Low complexity" evidence="1">
    <location>
        <begin position="9"/>
        <end position="20"/>
    </location>
</feature>